<accession>A0A3N4KJI3</accession>
<dbReference type="Proteomes" id="UP000277580">
    <property type="component" value="Unassembled WGS sequence"/>
</dbReference>
<feature type="region of interest" description="Disordered" evidence="1">
    <location>
        <begin position="1"/>
        <end position="40"/>
    </location>
</feature>
<keyword evidence="3" id="KW-1185">Reference proteome</keyword>
<reference evidence="2 3" key="1">
    <citation type="journal article" date="2018" name="Nat. Ecol. Evol.">
        <title>Pezizomycetes genomes reveal the molecular basis of ectomycorrhizal truffle lifestyle.</title>
        <authorList>
            <person name="Murat C."/>
            <person name="Payen T."/>
            <person name="Noel B."/>
            <person name="Kuo A."/>
            <person name="Morin E."/>
            <person name="Chen J."/>
            <person name="Kohler A."/>
            <person name="Krizsan K."/>
            <person name="Balestrini R."/>
            <person name="Da Silva C."/>
            <person name="Montanini B."/>
            <person name="Hainaut M."/>
            <person name="Levati E."/>
            <person name="Barry K.W."/>
            <person name="Belfiori B."/>
            <person name="Cichocki N."/>
            <person name="Clum A."/>
            <person name="Dockter R.B."/>
            <person name="Fauchery L."/>
            <person name="Guy J."/>
            <person name="Iotti M."/>
            <person name="Le Tacon F."/>
            <person name="Lindquist E.A."/>
            <person name="Lipzen A."/>
            <person name="Malagnac F."/>
            <person name="Mello A."/>
            <person name="Molinier V."/>
            <person name="Miyauchi S."/>
            <person name="Poulain J."/>
            <person name="Riccioni C."/>
            <person name="Rubini A."/>
            <person name="Sitrit Y."/>
            <person name="Splivallo R."/>
            <person name="Traeger S."/>
            <person name="Wang M."/>
            <person name="Zifcakova L."/>
            <person name="Wipf D."/>
            <person name="Zambonelli A."/>
            <person name="Paolocci F."/>
            <person name="Nowrousian M."/>
            <person name="Ottonello S."/>
            <person name="Baldrian P."/>
            <person name="Spatafora J.W."/>
            <person name="Henrissat B."/>
            <person name="Nagy L.G."/>
            <person name="Aury J.M."/>
            <person name="Wincker P."/>
            <person name="Grigoriev I.V."/>
            <person name="Bonfante P."/>
            <person name="Martin F.M."/>
        </authorList>
    </citation>
    <scope>NUCLEOTIDE SEQUENCE [LARGE SCALE GENOMIC DNA]</scope>
    <source>
        <strain evidence="2 3">CCBAS932</strain>
    </source>
</reference>
<dbReference type="InParanoid" id="A0A3N4KJI3"/>
<gene>
    <name evidence="2" type="ORF">P167DRAFT_578171</name>
</gene>
<dbReference type="EMBL" id="ML119162">
    <property type="protein sequence ID" value="RPB08481.1"/>
    <property type="molecule type" value="Genomic_DNA"/>
</dbReference>
<organism evidence="2 3">
    <name type="scientific">Morchella conica CCBAS932</name>
    <dbReference type="NCBI Taxonomy" id="1392247"/>
    <lineage>
        <taxon>Eukaryota</taxon>
        <taxon>Fungi</taxon>
        <taxon>Dikarya</taxon>
        <taxon>Ascomycota</taxon>
        <taxon>Pezizomycotina</taxon>
        <taxon>Pezizomycetes</taxon>
        <taxon>Pezizales</taxon>
        <taxon>Morchellaceae</taxon>
        <taxon>Morchella</taxon>
    </lineage>
</organism>
<feature type="compositionally biased region" description="Basic and acidic residues" evidence="1">
    <location>
        <begin position="1"/>
        <end position="18"/>
    </location>
</feature>
<evidence type="ECO:0000313" key="3">
    <source>
        <dbReference type="Proteomes" id="UP000277580"/>
    </source>
</evidence>
<protein>
    <submittedName>
        <fullName evidence="2">Uncharacterized protein</fullName>
    </submittedName>
</protein>
<evidence type="ECO:0000313" key="2">
    <source>
        <dbReference type="EMBL" id="RPB08481.1"/>
    </source>
</evidence>
<evidence type="ECO:0000256" key="1">
    <source>
        <dbReference type="SAM" id="MobiDB-lite"/>
    </source>
</evidence>
<sequence>EKEKEKEKENEKEKEKGKGKGQGNQKKKSSSDEGNDSKDLQLFLDAEMEGYRDFANMFKDMVNVAPPGSAIDRPGVRKRLRMVKERMRAGEDALDLLRKNKPK</sequence>
<feature type="non-terminal residue" evidence="2">
    <location>
        <position position="1"/>
    </location>
</feature>
<dbReference type="AlphaFoldDB" id="A0A3N4KJI3"/>
<feature type="compositionally biased region" description="Basic and acidic residues" evidence="1">
    <location>
        <begin position="29"/>
        <end position="39"/>
    </location>
</feature>
<dbReference type="OrthoDB" id="5475003at2759"/>
<name>A0A3N4KJI3_9PEZI</name>
<proteinExistence type="predicted"/>